<evidence type="ECO:0000313" key="16">
    <source>
        <dbReference type="EMBL" id="MBW0525067.1"/>
    </source>
</evidence>
<keyword evidence="6" id="KW-0378">Hydrolase</keyword>
<evidence type="ECO:0000313" key="17">
    <source>
        <dbReference type="Proteomes" id="UP000765509"/>
    </source>
</evidence>
<evidence type="ECO:0000256" key="9">
    <source>
        <dbReference type="ARBA" id="ARBA00022908"/>
    </source>
</evidence>
<evidence type="ECO:0000256" key="3">
    <source>
        <dbReference type="ARBA" id="ARBA00022722"/>
    </source>
</evidence>
<keyword evidence="11" id="KW-0239">DNA-directed DNA polymerase</keyword>
<dbReference type="SUPFAM" id="SSF53098">
    <property type="entry name" value="Ribonuclease H-like"/>
    <property type="match status" value="1"/>
</dbReference>
<evidence type="ECO:0000256" key="2">
    <source>
        <dbReference type="ARBA" id="ARBA00022695"/>
    </source>
</evidence>
<keyword evidence="12" id="KW-0233">DNA recombination</keyword>
<comment type="caution">
    <text evidence="16">The sequence shown here is derived from an EMBL/GenBank/DDBJ whole genome shotgun (WGS) entry which is preliminary data.</text>
</comment>
<keyword evidence="17" id="KW-1185">Reference proteome</keyword>
<dbReference type="GO" id="GO:0003964">
    <property type="term" value="F:RNA-directed DNA polymerase activity"/>
    <property type="evidence" value="ECO:0007669"/>
    <property type="project" value="UniProtKB-KW"/>
</dbReference>
<evidence type="ECO:0000256" key="1">
    <source>
        <dbReference type="ARBA" id="ARBA00022578"/>
    </source>
</evidence>
<evidence type="ECO:0000256" key="12">
    <source>
        <dbReference type="ARBA" id="ARBA00023172"/>
    </source>
</evidence>
<dbReference type="InterPro" id="IPR001584">
    <property type="entry name" value="Integrase_cat-core"/>
</dbReference>
<dbReference type="GO" id="GO:0032196">
    <property type="term" value="P:transposition"/>
    <property type="evidence" value="ECO:0007669"/>
    <property type="project" value="UniProtKB-KW"/>
</dbReference>
<evidence type="ECO:0000256" key="11">
    <source>
        <dbReference type="ARBA" id="ARBA00022932"/>
    </source>
</evidence>
<dbReference type="Proteomes" id="UP000765509">
    <property type="component" value="Unassembled WGS sequence"/>
</dbReference>
<accession>A0A9Q3ES91</accession>
<dbReference type="GO" id="GO:0006310">
    <property type="term" value="P:DNA recombination"/>
    <property type="evidence" value="ECO:0007669"/>
    <property type="project" value="UniProtKB-KW"/>
</dbReference>
<dbReference type="GO" id="GO:0015074">
    <property type="term" value="P:DNA integration"/>
    <property type="evidence" value="ECO:0007669"/>
    <property type="project" value="UniProtKB-KW"/>
</dbReference>
<keyword evidence="10" id="KW-0695">RNA-directed DNA polymerase</keyword>
<dbReference type="Gene3D" id="3.30.420.10">
    <property type="entry name" value="Ribonuclease H-like superfamily/Ribonuclease H"/>
    <property type="match status" value="1"/>
</dbReference>
<name>A0A9Q3ES91_9BASI</name>
<dbReference type="AlphaFoldDB" id="A0A9Q3ES91"/>
<dbReference type="PANTHER" id="PTHR42648:SF11">
    <property type="entry name" value="TRANSPOSON TY4-P GAG-POL POLYPROTEIN"/>
    <property type="match status" value="1"/>
</dbReference>
<proteinExistence type="predicted"/>
<sequence>METQQNRSLKKLVSNRGREFLNPHFKQLADECGFLHVFSPAYTPEHNGFTERANQTILEKARCMLNASKLPNSYWAKAVSTATLLSNYTPTPSRHNHLPYMLWTRHSPRITKL</sequence>
<keyword evidence="3" id="KW-0540">Nuclease</keyword>
<keyword evidence="2" id="KW-0548">Nucleotidyltransferase</keyword>
<dbReference type="GO" id="GO:0003723">
    <property type="term" value="F:RNA binding"/>
    <property type="evidence" value="ECO:0007669"/>
    <property type="project" value="UniProtKB-KW"/>
</dbReference>
<evidence type="ECO:0000256" key="4">
    <source>
        <dbReference type="ARBA" id="ARBA00022723"/>
    </source>
</evidence>
<dbReference type="GO" id="GO:0005634">
    <property type="term" value="C:nucleus"/>
    <property type="evidence" value="ECO:0007669"/>
    <property type="project" value="UniProtKB-ARBA"/>
</dbReference>
<keyword evidence="4" id="KW-0479">Metal-binding</keyword>
<evidence type="ECO:0000256" key="14">
    <source>
        <dbReference type="ARBA" id="ARBA00049244"/>
    </source>
</evidence>
<keyword evidence="11" id="KW-0808">Transferase</keyword>
<evidence type="ECO:0000256" key="5">
    <source>
        <dbReference type="ARBA" id="ARBA00022759"/>
    </source>
</evidence>
<dbReference type="OrthoDB" id="413361at2759"/>
<evidence type="ECO:0000256" key="13">
    <source>
        <dbReference type="ARBA" id="ARBA00048173"/>
    </source>
</evidence>
<dbReference type="InterPro" id="IPR012337">
    <property type="entry name" value="RNaseH-like_sf"/>
</dbReference>
<dbReference type="InterPro" id="IPR036397">
    <property type="entry name" value="RNaseH_sf"/>
</dbReference>
<keyword evidence="5" id="KW-0255">Endonuclease</keyword>
<keyword evidence="7" id="KW-0460">Magnesium</keyword>
<dbReference type="GO" id="GO:0046872">
    <property type="term" value="F:metal ion binding"/>
    <property type="evidence" value="ECO:0007669"/>
    <property type="project" value="UniProtKB-KW"/>
</dbReference>
<dbReference type="PROSITE" id="PS50994">
    <property type="entry name" value="INTEGRASE"/>
    <property type="match status" value="1"/>
</dbReference>
<dbReference type="PANTHER" id="PTHR42648">
    <property type="entry name" value="TRANSPOSASE, PUTATIVE-RELATED"/>
    <property type="match status" value="1"/>
</dbReference>
<comment type="catalytic activity">
    <reaction evidence="14">
        <text>DNA(n) + a 2'-deoxyribonucleoside 5'-triphosphate = DNA(n+1) + diphosphate</text>
        <dbReference type="Rhea" id="RHEA:22508"/>
        <dbReference type="Rhea" id="RHEA-COMP:17339"/>
        <dbReference type="Rhea" id="RHEA-COMP:17340"/>
        <dbReference type="ChEBI" id="CHEBI:33019"/>
        <dbReference type="ChEBI" id="CHEBI:61560"/>
        <dbReference type="ChEBI" id="CHEBI:173112"/>
        <dbReference type="EC" id="2.7.7.7"/>
    </reaction>
</comment>
<dbReference type="InterPro" id="IPR039537">
    <property type="entry name" value="Retrotran_Ty1/copia-like"/>
</dbReference>
<evidence type="ECO:0000256" key="8">
    <source>
        <dbReference type="ARBA" id="ARBA00022884"/>
    </source>
</evidence>
<keyword evidence="1" id="KW-0815">Transposition</keyword>
<keyword evidence="8" id="KW-0694">RNA-binding</keyword>
<dbReference type="GO" id="GO:0003887">
    <property type="term" value="F:DNA-directed DNA polymerase activity"/>
    <property type="evidence" value="ECO:0007669"/>
    <property type="project" value="UniProtKB-KW"/>
</dbReference>
<organism evidence="16 17">
    <name type="scientific">Austropuccinia psidii MF-1</name>
    <dbReference type="NCBI Taxonomy" id="1389203"/>
    <lineage>
        <taxon>Eukaryota</taxon>
        <taxon>Fungi</taxon>
        <taxon>Dikarya</taxon>
        <taxon>Basidiomycota</taxon>
        <taxon>Pucciniomycotina</taxon>
        <taxon>Pucciniomycetes</taxon>
        <taxon>Pucciniales</taxon>
        <taxon>Sphaerophragmiaceae</taxon>
        <taxon>Austropuccinia</taxon>
    </lineage>
</organism>
<gene>
    <name evidence="16" type="ORF">O181_064782</name>
</gene>
<dbReference type="GO" id="GO:0016787">
    <property type="term" value="F:hydrolase activity"/>
    <property type="evidence" value="ECO:0007669"/>
    <property type="project" value="UniProtKB-KW"/>
</dbReference>
<protein>
    <recommendedName>
        <fullName evidence="15">Integrase catalytic domain-containing protein</fullName>
    </recommendedName>
</protein>
<dbReference type="EMBL" id="AVOT02031520">
    <property type="protein sequence ID" value="MBW0525067.1"/>
    <property type="molecule type" value="Genomic_DNA"/>
</dbReference>
<evidence type="ECO:0000256" key="10">
    <source>
        <dbReference type="ARBA" id="ARBA00022918"/>
    </source>
</evidence>
<evidence type="ECO:0000256" key="6">
    <source>
        <dbReference type="ARBA" id="ARBA00022801"/>
    </source>
</evidence>
<evidence type="ECO:0000256" key="7">
    <source>
        <dbReference type="ARBA" id="ARBA00022842"/>
    </source>
</evidence>
<dbReference type="GO" id="GO:0004519">
    <property type="term" value="F:endonuclease activity"/>
    <property type="evidence" value="ECO:0007669"/>
    <property type="project" value="UniProtKB-KW"/>
</dbReference>
<keyword evidence="9" id="KW-0229">DNA integration</keyword>
<feature type="domain" description="Integrase catalytic" evidence="15">
    <location>
        <begin position="1"/>
        <end position="107"/>
    </location>
</feature>
<comment type="catalytic activity">
    <reaction evidence="13">
        <text>DNA(n) + a 2'-deoxyribonucleoside 5'-triphosphate = DNA(n+1) + diphosphate</text>
        <dbReference type="Rhea" id="RHEA:22508"/>
        <dbReference type="Rhea" id="RHEA-COMP:17339"/>
        <dbReference type="Rhea" id="RHEA-COMP:17340"/>
        <dbReference type="ChEBI" id="CHEBI:33019"/>
        <dbReference type="ChEBI" id="CHEBI:61560"/>
        <dbReference type="ChEBI" id="CHEBI:173112"/>
        <dbReference type="EC" id="2.7.7.49"/>
    </reaction>
</comment>
<evidence type="ECO:0000259" key="15">
    <source>
        <dbReference type="PROSITE" id="PS50994"/>
    </source>
</evidence>
<reference evidence="16" key="1">
    <citation type="submission" date="2021-03" db="EMBL/GenBank/DDBJ databases">
        <title>Draft genome sequence of rust myrtle Austropuccinia psidii MF-1, a brazilian biotype.</title>
        <authorList>
            <person name="Quecine M.C."/>
            <person name="Pachon D.M.R."/>
            <person name="Bonatelli M.L."/>
            <person name="Correr F.H."/>
            <person name="Franceschini L.M."/>
            <person name="Leite T.F."/>
            <person name="Margarido G.R.A."/>
            <person name="Almeida C.A."/>
            <person name="Ferrarezi J.A."/>
            <person name="Labate C.A."/>
        </authorList>
    </citation>
    <scope>NUCLEOTIDE SEQUENCE</scope>
    <source>
        <strain evidence="16">MF-1</strain>
    </source>
</reference>